<evidence type="ECO:0000256" key="3">
    <source>
        <dbReference type="ARBA" id="ARBA00022989"/>
    </source>
</evidence>
<accession>X2IYQ8</accession>
<feature type="signal peptide" evidence="6">
    <location>
        <begin position="1"/>
        <end position="20"/>
    </location>
</feature>
<evidence type="ECO:0000256" key="2">
    <source>
        <dbReference type="ARBA" id="ARBA00022692"/>
    </source>
</evidence>
<proteinExistence type="evidence at transcript level"/>
<dbReference type="EMBL" id="KJ002540">
    <property type="protein sequence ID" value="AHN49644.1"/>
    <property type="molecule type" value="mRNA"/>
</dbReference>
<keyword evidence="8" id="KW-0675">Receptor</keyword>
<organism evidence="8">
    <name type="scientific">Caligus rogercresseyi</name>
    <name type="common">Sea louse</name>
    <dbReference type="NCBI Taxonomy" id="217165"/>
    <lineage>
        <taxon>Eukaryota</taxon>
        <taxon>Metazoa</taxon>
        <taxon>Ecdysozoa</taxon>
        <taxon>Arthropoda</taxon>
        <taxon>Crustacea</taxon>
        <taxon>Multicrustacea</taxon>
        <taxon>Hexanauplia</taxon>
        <taxon>Copepoda</taxon>
        <taxon>Siphonostomatoida</taxon>
        <taxon>Caligidae</taxon>
        <taxon>Caligus</taxon>
    </lineage>
</organism>
<evidence type="ECO:0000259" key="7">
    <source>
        <dbReference type="Pfam" id="PF01094"/>
    </source>
</evidence>
<feature type="transmembrane region" description="Helical" evidence="5">
    <location>
        <begin position="760"/>
        <end position="785"/>
    </location>
</feature>
<keyword evidence="2 5" id="KW-0812">Transmembrane</keyword>
<dbReference type="GO" id="GO:0016020">
    <property type="term" value="C:membrane"/>
    <property type="evidence" value="ECO:0007669"/>
    <property type="project" value="UniProtKB-SubCell"/>
</dbReference>
<keyword evidence="3 5" id="KW-1133">Transmembrane helix</keyword>
<dbReference type="SUPFAM" id="SSF53822">
    <property type="entry name" value="Periplasmic binding protein-like I"/>
    <property type="match status" value="1"/>
</dbReference>
<reference evidence="8" key="1">
    <citation type="journal article" date="2014" name="Exp. Parasitol.">
        <title>Insights into the olfactory system of the ectoparasite Caligus rogercresseyi: molecular characterization and gene transcription analysis of novel ionotropic receptors.</title>
        <authorList>
            <person name="Nunez-Acuna G."/>
            <person name="Valenzuela-Munoz V."/>
            <person name="Marambio J.P."/>
            <person name="Wadsworth S."/>
            <person name="Gallardo-Escarate C."/>
        </authorList>
    </citation>
    <scope>NUCLEOTIDE SEQUENCE</scope>
</reference>
<protein>
    <submittedName>
        <fullName evidence="8">Ionotropic glutamate kainate receptor 2-like b</fullName>
    </submittedName>
</protein>
<sequence length="839" mass="94750">MQYPALLSLLLLGTLDIAQATLPLSVRIGVVLPQKTNEDEKLDNFLRATVKEINEREDILNATQVQLQVEYADESSLYETFHKACELLKYQAITIIGSNSRQMDRVLSSTFSNYHVPYLSIHPKASIDELPSQKDFSLSLAPSAHQISDPIFALAKKKGWKKVGIVYHKVSGILDPGHLTETFQILGIQPVLFELRTSDIRAGLKDLQEHSVDGFVVDIKEKFIAYFLRKALETGIVRGGATFIFTSLNVLAREKEFSELVKFTGASIIGLSPIDREIVKEKLNPTLDIEKGLYRDSLLFFVQSLEKLTSVTTPEGMSCQDPEATYESGPDVFESMKTVELSGVTGLIGYESKTNLRKNPILNIYELQSSGSMKKIGQWRNFRGNLQEGLTLFGDPNKLTQTQESTIGQPLRIGVIMKYGINSTEHQVNSYFDVLVFKHLAKGLVNNQKHNLNISLHYYHPKLHSDPHKSEERLAKFIKRKNLDLILGPFGSEDAHSFDQKLEAMELKVQSAVSTSHIPFLVSNMSELTLSHKSEISLTSILSASPFFWLNIIGLYAISSILLFGIVRLSPYSRVAFEKSSLMSILGDCFWFLLPPGLPATAHKIRAPSSRIFILTYFIFTMEVFFIIAISFAINIQGASRASVLLATPKGDSLPEEVLKIENGLYSDGHYRIPQVEWRVISRHFEPCLIQERSLEELITYRAIFPRGSPWAANFSRLFGELHEEGKLQALQETWFSKQDDDQGSDRCSPTDNAHINKHILWITLGVGYILSVFTALLEMCVYVFQAHDSHNPEHYSRSELISTEFQKIFESKDSDIHHRVGESMERSPPMQQRFLTTM</sequence>
<comment type="subcellular location">
    <subcellularLocation>
        <location evidence="1">Membrane</location>
    </subcellularLocation>
</comment>
<dbReference type="InterPro" id="IPR015683">
    <property type="entry name" value="Ionotropic_Glu_rcpt"/>
</dbReference>
<dbReference type="Gene3D" id="3.40.50.2300">
    <property type="match status" value="2"/>
</dbReference>
<feature type="transmembrane region" description="Helical" evidence="5">
    <location>
        <begin position="547"/>
        <end position="569"/>
    </location>
</feature>
<feature type="domain" description="Receptor ligand binding region" evidence="7">
    <location>
        <begin position="47"/>
        <end position="369"/>
    </location>
</feature>
<evidence type="ECO:0000256" key="5">
    <source>
        <dbReference type="SAM" id="Phobius"/>
    </source>
</evidence>
<feature type="chain" id="PRO_5004950431" evidence="6">
    <location>
        <begin position="21"/>
        <end position="839"/>
    </location>
</feature>
<evidence type="ECO:0000256" key="6">
    <source>
        <dbReference type="SAM" id="SignalP"/>
    </source>
</evidence>
<dbReference type="AlphaFoldDB" id="X2IYQ8"/>
<evidence type="ECO:0000313" key="8">
    <source>
        <dbReference type="EMBL" id="AHN49644.1"/>
    </source>
</evidence>
<feature type="transmembrane region" description="Helical" evidence="5">
    <location>
        <begin position="612"/>
        <end position="634"/>
    </location>
</feature>
<dbReference type="PANTHER" id="PTHR18966">
    <property type="entry name" value="IONOTROPIC GLUTAMATE RECEPTOR"/>
    <property type="match status" value="1"/>
</dbReference>
<dbReference type="InterPro" id="IPR028082">
    <property type="entry name" value="Peripla_BP_I"/>
</dbReference>
<dbReference type="Pfam" id="PF01094">
    <property type="entry name" value="ANF_receptor"/>
    <property type="match status" value="1"/>
</dbReference>
<name>X2IYQ8_CALRO</name>
<feature type="transmembrane region" description="Helical" evidence="5">
    <location>
        <begin position="581"/>
        <end position="600"/>
    </location>
</feature>
<evidence type="ECO:0000256" key="1">
    <source>
        <dbReference type="ARBA" id="ARBA00004370"/>
    </source>
</evidence>
<evidence type="ECO:0000256" key="4">
    <source>
        <dbReference type="ARBA" id="ARBA00023136"/>
    </source>
</evidence>
<keyword evidence="4 5" id="KW-0472">Membrane</keyword>
<keyword evidence="6" id="KW-0732">Signal</keyword>
<dbReference type="InterPro" id="IPR001828">
    <property type="entry name" value="ANF_lig-bd_rcpt"/>
</dbReference>